<dbReference type="SUPFAM" id="SSF46689">
    <property type="entry name" value="Homeodomain-like"/>
    <property type="match status" value="1"/>
</dbReference>
<reference evidence="7" key="1">
    <citation type="submission" date="2019-11" db="EMBL/GenBank/DDBJ databases">
        <title>Acidithiobacillus ferrianus sp. nov.: a facultatively anaerobic and extremely acidophilic chemolithoautotroph.</title>
        <authorList>
            <person name="Norris P.R."/>
            <person name="Falagan C."/>
            <person name="Moya-Beltran A."/>
            <person name="Castro M."/>
            <person name="Quatrini R."/>
            <person name="Johnson D.B."/>
        </authorList>
    </citation>
    <scope>NUCLEOTIDE SEQUENCE [LARGE SCALE GENOMIC DNA]</scope>
    <source>
        <strain evidence="7">MG</strain>
    </source>
</reference>
<dbReference type="Pfam" id="PF25601">
    <property type="entry name" value="AAA_lid_14"/>
    <property type="match status" value="1"/>
</dbReference>
<dbReference type="AlphaFoldDB" id="A0A845UD73"/>
<keyword evidence="4" id="KW-0238">DNA-binding</keyword>
<dbReference type="InterPro" id="IPR009057">
    <property type="entry name" value="Homeodomain-like_sf"/>
</dbReference>
<feature type="domain" description="Sigma-54 factor interaction" evidence="6">
    <location>
        <begin position="205"/>
        <end position="433"/>
    </location>
</feature>
<dbReference type="PROSITE" id="PS00676">
    <property type="entry name" value="SIGMA54_INTERACT_2"/>
    <property type="match status" value="1"/>
</dbReference>
<dbReference type="FunFam" id="3.40.50.300:FF:000006">
    <property type="entry name" value="DNA-binding transcriptional regulator NtrC"/>
    <property type="match status" value="1"/>
</dbReference>
<dbReference type="Gene3D" id="3.30.450.40">
    <property type="match status" value="1"/>
</dbReference>
<organism evidence="7">
    <name type="scientific">Acidithiobacillus ferrianus</name>
    <dbReference type="NCBI Taxonomy" id="2678518"/>
    <lineage>
        <taxon>Bacteria</taxon>
        <taxon>Pseudomonadati</taxon>
        <taxon>Pseudomonadota</taxon>
        <taxon>Acidithiobacillia</taxon>
        <taxon>Acidithiobacillales</taxon>
        <taxon>Acidithiobacillaceae</taxon>
        <taxon>Acidithiobacillus</taxon>
    </lineage>
</organism>
<gene>
    <name evidence="7" type="ORF">GL267_04050</name>
</gene>
<evidence type="ECO:0000313" key="7">
    <source>
        <dbReference type="EMBL" id="NDU41844.1"/>
    </source>
</evidence>
<dbReference type="EMBL" id="WNJL01000016">
    <property type="protein sequence ID" value="NDU41844.1"/>
    <property type="molecule type" value="Genomic_DNA"/>
</dbReference>
<evidence type="ECO:0000256" key="5">
    <source>
        <dbReference type="ARBA" id="ARBA00023163"/>
    </source>
</evidence>
<sequence length="526" mass="58537">MGEPAESFNIDSELTVVQEAAQLITEDVDLDQSIRRILRLLSHLHGLNRGRVLLAEGNDPKKLITIRYSYGLTSEEIKKGRYVAGEGVTGYVYKTGKIALVQDIDEEEKYLTRAVFRNVLPNEMVAYIAVPIFWGKKTIGVLAVHRLRKRKRPFQRDITLLKVIATLIGQGLRIEEMVAARTADLESKNQLLINKMESRGAAHGIIGQSPLLQEAVQQAFLVAPTNTNVLLQGESGTGKELFARMIHIASARSGGAFVSINCAAIPNSLIESELFGYERGAFTGAVSTKIGRMELASGGTLFLDEIGDLELALQAKLLRVIEYKTIQRVGGTKDIAVDIRIVSASHKNLQLAVQDSQFRLDLFYRLNVFPLRIPALRERGGDIRLLAQHFLNKSNGEFSKEMKFNSDALAALERYAWPGNVRQLENVIKRLLLLSDSRLIDGHLVEDVLAHEISSETLISHTVHNTEPGASPGDVRPYMKVVSDEVGEIQEALRRQRGNKTRAAMSLGLTPRQLTYRMIKLKIKNE</sequence>
<dbReference type="SUPFAM" id="SSF55781">
    <property type="entry name" value="GAF domain-like"/>
    <property type="match status" value="1"/>
</dbReference>
<keyword evidence="3" id="KW-0805">Transcription regulation</keyword>
<dbReference type="Pfam" id="PF00158">
    <property type="entry name" value="Sigma54_activat"/>
    <property type="match status" value="1"/>
</dbReference>
<keyword evidence="5" id="KW-0804">Transcription</keyword>
<dbReference type="InterPro" id="IPR025662">
    <property type="entry name" value="Sigma_54_int_dom_ATP-bd_1"/>
</dbReference>
<evidence type="ECO:0000256" key="4">
    <source>
        <dbReference type="ARBA" id="ARBA00023125"/>
    </source>
</evidence>
<dbReference type="InterPro" id="IPR058031">
    <property type="entry name" value="AAA_lid_NorR"/>
</dbReference>
<evidence type="ECO:0000256" key="2">
    <source>
        <dbReference type="ARBA" id="ARBA00022840"/>
    </source>
</evidence>
<keyword evidence="1" id="KW-0547">Nucleotide-binding</keyword>
<dbReference type="Gene3D" id="1.10.10.60">
    <property type="entry name" value="Homeodomain-like"/>
    <property type="match status" value="1"/>
</dbReference>
<dbReference type="PROSITE" id="PS50045">
    <property type="entry name" value="SIGMA54_INTERACT_4"/>
    <property type="match status" value="1"/>
</dbReference>
<dbReference type="PANTHER" id="PTHR32071">
    <property type="entry name" value="TRANSCRIPTIONAL REGULATORY PROTEIN"/>
    <property type="match status" value="1"/>
</dbReference>
<dbReference type="InterPro" id="IPR027417">
    <property type="entry name" value="P-loop_NTPase"/>
</dbReference>
<dbReference type="PROSITE" id="PS00675">
    <property type="entry name" value="SIGMA54_INTERACT_1"/>
    <property type="match status" value="1"/>
</dbReference>
<dbReference type="PROSITE" id="PS00688">
    <property type="entry name" value="SIGMA54_INTERACT_3"/>
    <property type="match status" value="1"/>
</dbReference>
<dbReference type="SMART" id="SM00382">
    <property type="entry name" value="AAA"/>
    <property type="match status" value="1"/>
</dbReference>
<dbReference type="InterPro" id="IPR029016">
    <property type="entry name" value="GAF-like_dom_sf"/>
</dbReference>
<dbReference type="Gene3D" id="3.40.50.300">
    <property type="entry name" value="P-loop containing nucleotide triphosphate hydrolases"/>
    <property type="match status" value="1"/>
</dbReference>
<name>A0A845UD73_9PROT</name>
<proteinExistence type="predicted"/>
<keyword evidence="2" id="KW-0067">ATP-binding</keyword>
<dbReference type="GO" id="GO:0043565">
    <property type="term" value="F:sequence-specific DNA binding"/>
    <property type="evidence" value="ECO:0007669"/>
    <property type="project" value="InterPro"/>
</dbReference>
<dbReference type="Pfam" id="PF02954">
    <property type="entry name" value="HTH_8"/>
    <property type="match status" value="1"/>
</dbReference>
<dbReference type="GO" id="GO:0006355">
    <property type="term" value="P:regulation of DNA-templated transcription"/>
    <property type="evidence" value="ECO:0007669"/>
    <property type="project" value="InterPro"/>
</dbReference>
<dbReference type="InterPro" id="IPR003593">
    <property type="entry name" value="AAA+_ATPase"/>
</dbReference>
<evidence type="ECO:0000256" key="1">
    <source>
        <dbReference type="ARBA" id="ARBA00022741"/>
    </source>
</evidence>
<evidence type="ECO:0000256" key="3">
    <source>
        <dbReference type="ARBA" id="ARBA00023015"/>
    </source>
</evidence>
<dbReference type="InterPro" id="IPR025943">
    <property type="entry name" value="Sigma_54_int_dom_ATP-bd_2"/>
</dbReference>
<protein>
    <submittedName>
        <fullName evidence="7">GAF domain-containing protein</fullName>
    </submittedName>
</protein>
<accession>A0A845UD73</accession>
<dbReference type="PRINTS" id="PR01590">
    <property type="entry name" value="HTHFIS"/>
</dbReference>
<dbReference type="GO" id="GO:0005524">
    <property type="term" value="F:ATP binding"/>
    <property type="evidence" value="ECO:0007669"/>
    <property type="project" value="UniProtKB-KW"/>
</dbReference>
<dbReference type="CDD" id="cd00009">
    <property type="entry name" value="AAA"/>
    <property type="match status" value="1"/>
</dbReference>
<dbReference type="InterPro" id="IPR025944">
    <property type="entry name" value="Sigma_54_int_dom_CS"/>
</dbReference>
<dbReference type="InterPro" id="IPR003018">
    <property type="entry name" value="GAF"/>
</dbReference>
<dbReference type="SUPFAM" id="SSF52540">
    <property type="entry name" value="P-loop containing nucleoside triphosphate hydrolases"/>
    <property type="match status" value="1"/>
</dbReference>
<dbReference type="Gene3D" id="1.10.8.60">
    <property type="match status" value="1"/>
</dbReference>
<dbReference type="Pfam" id="PF01590">
    <property type="entry name" value="GAF"/>
    <property type="match status" value="1"/>
</dbReference>
<dbReference type="RefSeq" id="WP_163096822.1">
    <property type="nucleotide sequence ID" value="NZ_CP127523.1"/>
</dbReference>
<dbReference type="SMART" id="SM00065">
    <property type="entry name" value="GAF"/>
    <property type="match status" value="1"/>
</dbReference>
<dbReference type="InterPro" id="IPR002078">
    <property type="entry name" value="Sigma_54_int"/>
</dbReference>
<dbReference type="InterPro" id="IPR002197">
    <property type="entry name" value="HTH_Fis"/>
</dbReference>
<evidence type="ECO:0000259" key="6">
    <source>
        <dbReference type="PROSITE" id="PS50045"/>
    </source>
</evidence>
<comment type="caution">
    <text evidence="7">The sequence shown here is derived from an EMBL/GenBank/DDBJ whole genome shotgun (WGS) entry which is preliminary data.</text>
</comment>